<comment type="caution">
    <text evidence="1">The sequence shown here is derived from an EMBL/GenBank/DDBJ whole genome shotgun (WGS) entry which is preliminary data.</text>
</comment>
<name>A0ABS4SHD9_9PROT</name>
<accession>A0ABS4SHD9</accession>
<dbReference type="RefSeq" id="WP_209765753.1">
    <property type="nucleotide sequence ID" value="NZ_JAGINP010000005.1"/>
</dbReference>
<protein>
    <submittedName>
        <fullName evidence="1">Uncharacterized protein</fullName>
    </submittedName>
</protein>
<sequence>MAAASASFEVQIYKVDHWVLDTRFDIEAEALSYARRILSGGKIEGVRVVRDWRRPDGRHVETEIHAEFRAVSRTVAVAPLDEAPPVCTTVGDVYGVQSRMAINRLLRNYVERAVVTPTEVLHNHAELTRLLGIDGLVTGAVGRVAVLQAEQGAGDGRSRREALNGLLESVRDRAQRAATRKDLPAITATGFRPMFDQLNSRLSAEERDFLARVVLSRELVQMRNWLAKLDFLGELVREDGGLADEPLTVVDGVIADVMGAPSVAQELLGMQGSLAEALCNLIDLARGRLAPGGRAEDDRAVHLNELLAFHDLDETRLVILDLVRRQLKGTQPLYRHDPGKEREAFQAVLERVLSLDGIVGGGPMAEALVLRCLRFHEAGGATGRRQAIAEVAAGIPGANDRVRFLIALAGTELGRQHADDIGAALTALTGDPADFDRFIDRRLPVKDNLETLTLLYCQIAEAPLPEERRRRFADNLDHMLVAYIIHSRVVEHLDNPGDPLRHRANRLIGLCAPGTLRSRRALDMVRRRVVDHLRQPNFEHKYVEDLPDRTQRQLALREFYRLLGEAGFT</sequence>
<keyword evidence="2" id="KW-1185">Reference proteome</keyword>
<dbReference type="EMBL" id="JAGINP010000005">
    <property type="protein sequence ID" value="MBP2291981.1"/>
    <property type="molecule type" value="Genomic_DNA"/>
</dbReference>
<proteinExistence type="predicted"/>
<evidence type="ECO:0000313" key="1">
    <source>
        <dbReference type="EMBL" id="MBP2291981.1"/>
    </source>
</evidence>
<dbReference type="Proteomes" id="UP000781958">
    <property type="component" value="Unassembled WGS sequence"/>
</dbReference>
<organism evidence="1 2">
    <name type="scientific">Azospirillum rugosum</name>
    <dbReference type="NCBI Taxonomy" id="416170"/>
    <lineage>
        <taxon>Bacteria</taxon>
        <taxon>Pseudomonadati</taxon>
        <taxon>Pseudomonadota</taxon>
        <taxon>Alphaproteobacteria</taxon>
        <taxon>Rhodospirillales</taxon>
        <taxon>Azospirillaceae</taxon>
        <taxon>Azospirillum</taxon>
    </lineage>
</organism>
<gene>
    <name evidence="1" type="ORF">J2851_001742</name>
</gene>
<evidence type="ECO:0000313" key="2">
    <source>
        <dbReference type="Proteomes" id="UP000781958"/>
    </source>
</evidence>
<reference evidence="1 2" key="1">
    <citation type="submission" date="2021-03" db="EMBL/GenBank/DDBJ databases">
        <title>Genomic Encyclopedia of Type Strains, Phase III (KMG-III): the genomes of soil and plant-associated and newly described type strains.</title>
        <authorList>
            <person name="Whitman W."/>
        </authorList>
    </citation>
    <scope>NUCLEOTIDE SEQUENCE [LARGE SCALE GENOMIC DNA]</scope>
    <source>
        <strain evidence="1 2">IMMIB AFH-6</strain>
    </source>
</reference>